<dbReference type="Pfam" id="PF14693">
    <property type="entry name" value="Ribosomal_TL5_C"/>
    <property type="match status" value="1"/>
</dbReference>
<dbReference type="SUPFAM" id="SSF50715">
    <property type="entry name" value="Ribosomal protein L25-like"/>
    <property type="match status" value="1"/>
</dbReference>
<dbReference type="InterPro" id="IPR020057">
    <property type="entry name" value="Ribosomal_bL25_b-dom"/>
</dbReference>
<feature type="compositionally biased region" description="Low complexity" evidence="6">
    <location>
        <begin position="244"/>
        <end position="262"/>
    </location>
</feature>
<evidence type="ECO:0000259" key="8">
    <source>
        <dbReference type="Pfam" id="PF14693"/>
    </source>
</evidence>
<feature type="domain" description="Large ribosomal subunit protein bL25 beta" evidence="8">
    <location>
        <begin position="107"/>
        <end position="191"/>
    </location>
</feature>
<evidence type="ECO:0000256" key="2">
    <source>
        <dbReference type="ARBA" id="ARBA00022884"/>
    </source>
</evidence>
<evidence type="ECO:0000313" key="10">
    <source>
        <dbReference type="Proteomes" id="UP000230033"/>
    </source>
</evidence>
<comment type="function">
    <text evidence="5">This is one of the proteins that binds to the 5S RNA in the ribosome where it forms part of the central protuberance.</text>
</comment>
<dbReference type="GO" id="GO:0006412">
    <property type="term" value="P:translation"/>
    <property type="evidence" value="ECO:0007669"/>
    <property type="project" value="UniProtKB-UniRule"/>
</dbReference>
<comment type="similarity">
    <text evidence="5">Belongs to the bacterial ribosomal protein bL25 family. CTC subfamily.</text>
</comment>
<evidence type="ECO:0000256" key="1">
    <source>
        <dbReference type="ARBA" id="ARBA00022730"/>
    </source>
</evidence>
<dbReference type="InterPro" id="IPR037121">
    <property type="entry name" value="Ribosomal_bL25_C"/>
</dbReference>
<dbReference type="EMBL" id="PEZJ01000030">
    <property type="protein sequence ID" value="PIS13778.1"/>
    <property type="molecule type" value="Genomic_DNA"/>
</dbReference>
<dbReference type="Gene3D" id="2.40.240.10">
    <property type="entry name" value="Ribosomal Protein L25, Chain P"/>
    <property type="match status" value="1"/>
</dbReference>
<dbReference type="CDD" id="cd00495">
    <property type="entry name" value="Ribosomal_L25_TL5_CTC"/>
    <property type="match status" value="1"/>
</dbReference>
<dbReference type="AlphaFoldDB" id="A0A2H0WP97"/>
<organism evidence="9 10">
    <name type="scientific">Candidatus Shapirobacteria bacterium CG09_land_8_20_14_0_10_47_13</name>
    <dbReference type="NCBI Taxonomy" id="1974481"/>
    <lineage>
        <taxon>Bacteria</taxon>
        <taxon>Candidatus Shapironibacteriota</taxon>
    </lineage>
</organism>
<dbReference type="Proteomes" id="UP000230033">
    <property type="component" value="Unassembled WGS sequence"/>
</dbReference>
<keyword evidence="1 5" id="KW-0699">rRNA-binding</keyword>
<evidence type="ECO:0000256" key="5">
    <source>
        <dbReference type="HAMAP-Rule" id="MF_01334"/>
    </source>
</evidence>
<keyword evidence="2 5" id="KW-0694">RNA-binding</keyword>
<dbReference type="InterPro" id="IPR011035">
    <property type="entry name" value="Ribosomal_bL25/Gln-tRNA_synth"/>
</dbReference>
<accession>A0A2H0WP97</accession>
<dbReference type="InterPro" id="IPR020056">
    <property type="entry name" value="Rbsml_bL25/Gln-tRNA_synth_N"/>
</dbReference>
<dbReference type="InterPro" id="IPR020930">
    <property type="entry name" value="Ribosomal_uL5_bac-type"/>
</dbReference>
<feature type="region of interest" description="Disordered" evidence="6">
    <location>
        <begin position="195"/>
        <end position="262"/>
    </location>
</feature>
<dbReference type="Gene3D" id="2.170.120.20">
    <property type="entry name" value="Ribosomal protein L25, beta domain"/>
    <property type="match status" value="1"/>
</dbReference>
<evidence type="ECO:0000256" key="6">
    <source>
        <dbReference type="SAM" id="MobiDB-lite"/>
    </source>
</evidence>
<protein>
    <recommendedName>
        <fullName evidence="5">Large ribosomal subunit protein bL25</fullName>
    </recommendedName>
    <alternativeName>
        <fullName evidence="5">General stress protein CTC</fullName>
    </alternativeName>
</protein>
<gene>
    <name evidence="5" type="primary">rplY</name>
    <name evidence="5" type="synonym">ctc</name>
    <name evidence="9" type="ORF">COT65_02350</name>
</gene>
<dbReference type="InterPro" id="IPR001021">
    <property type="entry name" value="Ribosomal_bL25_long"/>
</dbReference>
<dbReference type="PANTHER" id="PTHR33284:SF1">
    <property type="entry name" value="RIBOSOMAL PROTEIN L25_GLN-TRNA SYNTHETASE, ANTI-CODON-BINDING DOMAIN-CONTAINING PROTEIN"/>
    <property type="match status" value="1"/>
</dbReference>
<feature type="domain" description="Large ribosomal subunit protein bL25 L25" evidence="7">
    <location>
        <begin position="12"/>
        <end position="99"/>
    </location>
</feature>
<evidence type="ECO:0000313" key="9">
    <source>
        <dbReference type="EMBL" id="PIS13778.1"/>
    </source>
</evidence>
<dbReference type="HAMAP" id="MF_01334">
    <property type="entry name" value="Ribosomal_bL25_CTC"/>
    <property type="match status" value="1"/>
</dbReference>
<keyword evidence="3 5" id="KW-0689">Ribosomal protein</keyword>
<dbReference type="PANTHER" id="PTHR33284">
    <property type="entry name" value="RIBOSOMAL PROTEIN L25/GLN-TRNA SYNTHETASE, ANTI-CODON-BINDING DOMAIN-CONTAINING PROTEIN"/>
    <property type="match status" value="1"/>
</dbReference>
<reference evidence="10" key="1">
    <citation type="submission" date="2017-09" db="EMBL/GenBank/DDBJ databases">
        <title>Depth-based differentiation of microbial function through sediment-hosted aquifers and enrichment of novel symbionts in the deep terrestrial subsurface.</title>
        <authorList>
            <person name="Probst A.J."/>
            <person name="Ladd B."/>
            <person name="Jarett J.K."/>
            <person name="Geller-Mcgrath D.E."/>
            <person name="Sieber C.M.K."/>
            <person name="Emerson J.B."/>
            <person name="Anantharaman K."/>
            <person name="Thomas B.C."/>
            <person name="Malmstrom R."/>
            <person name="Stieglmeier M."/>
            <person name="Klingl A."/>
            <person name="Woyke T."/>
            <person name="Ryan C.M."/>
            <person name="Banfield J.F."/>
        </authorList>
    </citation>
    <scope>NUCLEOTIDE SEQUENCE [LARGE SCALE GENOMIC DNA]</scope>
</reference>
<dbReference type="NCBIfam" id="TIGR00731">
    <property type="entry name" value="bL25_bact_ctc"/>
    <property type="match status" value="1"/>
</dbReference>
<dbReference type="GO" id="GO:0008097">
    <property type="term" value="F:5S rRNA binding"/>
    <property type="evidence" value="ECO:0007669"/>
    <property type="project" value="InterPro"/>
</dbReference>
<dbReference type="GO" id="GO:0003735">
    <property type="term" value="F:structural constituent of ribosome"/>
    <property type="evidence" value="ECO:0007669"/>
    <property type="project" value="InterPro"/>
</dbReference>
<feature type="compositionally biased region" description="Low complexity" evidence="6">
    <location>
        <begin position="199"/>
        <end position="219"/>
    </location>
</feature>
<evidence type="ECO:0000256" key="3">
    <source>
        <dbReference type="ARBA" id="ARBA00022980"/>
    </source>
</evidence>
<dbReference type="GO" id="GO:0022625">
    <property type="term" value="C:cytosolic large ribosomal subunit"/>
    <property type="evidence" value="ECO:0007669"/>
    <property type="project" value="TreeGrafter"/>
</dbReference>
<proteinExistence type="inferred from homology"/>
<comment type="subunit">
    <text evidence="5">Part of the 50S ribosomal subunit; part of the 5S rRNA/L5/L18/L25 subcomplex. Contacts the 5S rRNA. Binds to the 5S rRNA independently of L5 and L18.</text>
</comment>
<comment type="caution">
    <text evidence="9">The sequence shown here is derived from an EMBL/GenBank/DDBJ whole genome shotgun (WGS) entry which is preliminary data.</text>
</comment>
<keyword evidence="4 5" id="KW-0687">Ribonucleoprotein</keyword>
<evidence type="ECO:0000256" key="4">
    <source>
        <dbReference type="ARBA" id="ARBA00023274"/>
    </source>
</evidence>
<dbReference type="InterPro" id="IPR029751">
    <property type="entry name" value="Ribosomal_L25_dom"/>
</dbReference>
<name>A0A2H0WP97_9BACT</name>
<sequence length="262" mass="27505">MPTQTKKELPKLEVEKRKVTGRKVKLLRKQGILPANIYGREVKSASVQVALKPFMPIFKKAGETGLLELTVAGEEKTRPVLIHNVQLDPVTDAPLHVDFYQVDLKKKVTAVVPVELLGTSPAVTQKIGILIQPLSGVEVEALPTDLPEKLEIDISHLQEVGNAMTVADLKVGEEIKILTGATEVLAKIDPPAKEEVVTPPSAAESAAPVEGEVPAVGAPTAGGPVEEGKAAEGKPTEGKPGETKPGAPVGKPAAKPAEAPAK</sequence>
<dbReference type="Pfam" id="PF01386">
    <property type="entry name" value="Ribosomal_L25p"/>
    <property type="match status" value="1"/>
</dbReference>
<evidence type="ECO:0000259" key="7">
    <source>
        <dbReference type="Pfam" id="PF01386"/>
    </source>
</evidence>
<feature type="compositionally biased region" description="Basic and acidic residues" evidence="6">
    <location>
        <begin position="226"/>
        <end position="242"/>
    </location>
</feature>